<dbReference type="EMBL" id="PHNJ01000014">
    <property type="protein sequence ID" value="TYL36817.1"/>
    <property type="molecule type" value="Genomic_DNA"/>
</dbReference>
<evidence type="ECO:0000256" key="2">
    <source>
        <dbReference type="SAM" id="Phobius"/>
    </source>
</evidence>
<name>A0A8J8TQS5_9EURY</name>
<dbReference type="AlphaFoldDB" id="A0A8J8TQS5"/>
<protein>
    <recommendedName>
        <fullName evidence="5">DUF502 domain-containing protein</fullName>
    </recommendedName>
</protein>
<dbReference type="Pfam" id="PF04367">
    <property type="entry name" value="DUF502"/>
    <property type="match status" value="1"/>
</dbReference>
<keyword evidence="2" id="KW-1133">Transmembrane helix</keyword>
<dbReference type="OrthoDB" id="156682at2157"/>
<dbReference type="RefSeq" id="WP_148859799.1">
    <property type="nucleotide sequence ID" value="NZ_PHNJ01000014.1"/>
</dbReference>
<keyword evidence="2" id="KW-0812">Transmembrane</keyword>
<feature type="transmembrane region" description="Helical" evidence="2">
    <location>
        <begin position="60"/>
        <end position="81"/>
    </location>
</feature>
<proteinExistence type="predicted"/>
<keyword evidence="2" id="KW-0472">Membrane</keyword>
<accession>A0A8J8TQS5</accession>
<evidence type="ECO:0000313" key="3">
    <source>
        <dbReference type="EMBL" id="TYL36817.1"/>
    </source>
</evidence>
<evidence type="ECO:0008006" key="5">
    <source>
        <dbReference type="Google" id="ProtNLM"/>
    </source>
</evidence>
<evidence type="ECO:0000256" key="1">
    <source>
        <dbReference type="SAM" id="MobiDB-lite"/>
    </source>
</evidence>
<comment type="caution">
    <text evidence="3">The sequence shown here is derived from an EMBL/GenBank/DDBJ whole genome shotgun (WGS) entry which is preliminary data.</text>
</comment>
<keyword evidence="4" id="KW-1185">Reference proteome</keyword>
<dbReference type="PANTHER" id="PTHR31876:SF26">
    <property type="entry name" value="PROTEIN LIKE COV 2"/>
    <property type="match status" value="1"/>
</dbReference>
<reference evidence="3" key="1">
    <citation type="submission" date="2017-11" db="EMBL/GenBank/DDBJ databases">
        <authorList>
            <person name="Kajale S.C."/>
            <person name="Sharma A."/>
        </authorList>
    </citation>
    <scope>NUCLEOTIDE SEQUENCE</scope>
    <source>
        <strain evidence="3">LS1_42</strain>
    </source>
</reference>
<feature type="transmembrane region" description="Helical" evidence="2">
    <location>
        <begin position="12"/>
        <end position="32"/>
    </location>
</feature>
<organism evidence="3 4">
    <name type="scientific">Natronococcus pandeyae</name>
    <dbReference type="NCBI Taxonomy" id="2055836"/>
    <lineage>
        <taxon>Archaea</taxon>
        <taxon>Methanobacteriati</taxon>
        <taxon>Methanobacteriota</taxon>
        <taxon>Stenosarchaea group</taxon>
        <taxon>Halobacteria</taxon>
        <taxon>Halobacteriales</taxon>
        <taxon>Natrialbaceae</taxon>
        <taxon>Natronococcus</taxon>
    </lineage>
</organism>
<sequence>MSSWKRDFGRGLIVLVPILVTLFIVYVLYSFVANVTPAVMLDGDALGTVLVGVNEETLEHLAGVVRVLVLLSIVALLMYGIGSLARTTIGELFEAWLDHAANRVPGLRLVYNASKSTTEVTVGTDAVQSPVKFELWDGLRMTGFKTGHRTTDGRVILFLPTAPNITTGFVLEVDPDDITELDESAEAALTRIISAGFGDATRSRGESSAEQLIDGADDQSSHRPNS</sequence>
<dbReference type="InterPro" id="IPR007462">
    <property type="entry name" value="COV1-like"/>
</dbReference>
<dbReference type="PANTHER" id="PTHR31876">
    <property type="entry name" value="COV-LIKE PROTEIN 1"/>
    <property type="match status" value="1"/>
</dbReference>
<evidence type="ECO:0000313" key="4">
    <source>
        <dbReference type="Proteomes" id="UP000766904"/>
    </source>
</evidence>
<dbReference type="Proteomes" id="UP000766904">
    <property type="component" value="Unassembled WGS sequence"/>
</dbReference>
<gene>
    <name evidence="3" type="ORF">CV102_20085</name>
</gene>
<feature type="region of interest" description="Disordered" evidence="1">
    <location>
        <begin position="199"/>
        <end position="226"/>
    </location>
</feature>